<feature type="compositionally biased region" description="Polar residues" evidence="1">
    <location>
        <begin position="1"/>
        <end position="10"/>
    </location>
</feature>
<accession>A0A0B8ZN85</accession>
<feature type="region of interest" description="Disordered" evidence="1">
    <location>
        <begin position="64"/>
        <end position="91"/>
    </location>
</feature>
<comment type="caution">
    <text evidence="2">The sequence shown here is derived from an EMBL/GenBank/DDBJ whole genome shotgun (WGS) entry which is preliminary data.</text>
</comment>
<organism evidence="2 3">
    <name type="scientific">Novosphingobium subterraneum</name>
    <dbReference type="NCBI Taxonomy" id="48936"/>
    <lineage>
        <taxon>Bacteria</taxon>
        <taxon>Pseudomonadati</taxon>
        <taxon>Pseudomonadota</taxon>
        <taxon>Alphaproteobacteria</taxon>
        <taxon>Sphingomonadales</taxon>
        <taxon>Sphingomonadaceae</taxon>
        <taxon>Novosphingobium</taxon>
    </lineage>
</organism>
<keyword evidence="3" id="KW-1185">Reference proteome</keyword>
<dbReference type="AlphaFoldDB" id="A0A0B8ZN85"/>
<feature type="region of interest" description="Disordered" evidence="1">
    <location>
        <begin position="1"/>
        <end position="37"/>
    </location>
</feature>
<protein>
    <submittedName>
        <fullName evidence="2">Uncharacterized protein</fullName>
    </submittedName>
</protein>
<evidence type="ECO:0000313" key="2">
    <source>
        <dbReference type="EMBL" id="KHS47789.1"/>
    </source>
</evidence>
<dbReference type="PATRIC" id="fig|48936.3.peg.1590"/>
<name>A0A0B8ZN85_9SPHN</name>
<dbReference type="EMBL" id="JRVC01000006">
    <property type="protein sequence ID" value="KHS47789.1"/>
    <property type="molecule type" value="Genomic_DNA"/>
</dbReference>
<gene>
    <name evidence="2" type="ORF">NJ75_01586</name>
</gene>
<evidence type="ECO:0000313" key="3">
    <source>
        <dbReference type="Proteomes" id="UP000031338"/>
    </source>
</evidence>
<sequence length="185" mass="19036">MPRCSNSGGQQARERAGLDGPRASPPKATVDDGRGARHPAPVTFPKFLSVSALALLLASCGGSGAPSGGKTPVVRSASSAPVRTTVPRPAPVGKPIAQVQMIPGLEGVIGSDALQLGRVFGTPRLDVIEDDARKMQWSGTACILDVYLYPPANGGKPTATYVDARRGDGRDVDRAACVAALRKAP</sequence>
<reference evidence="2 3" key="1">
    <citation type="submission" date="2014-10" db="EMBL/GenBank/DDBJ databases">
        <title>Draft genome sequence of Novosphingobium subterraneum DSM 12447.</title>
        <authorList>
            <person name="Gan H.M."/>
            <person name="Gan H.Y."/>
            <person name="Savka M.A."/>
        </authorList>
    </citation>
    <scope>NUCLEOTIDE SEQUENCE [LARGE SCALE GENOMIC DNA]</scope>
    <source>
        <strain evidence="2 3">DSM 12447</strain>
    </source>
</reference>
<evidence type="ECO:0000256" key="1">
    <source>
        <dbReference type="SAM" id="MobiDB-lite"/>
    </source>
</evidence>
<dbReference type="Proteomes" id="UP000031338">
    <property type="component" value="Unassembled WGS sequence"/>
</dbReference>
<proteinExistence type="predicted"/>